<evidence type="ECO:0000256" key="1">
    <source>
        <dbReference type="SAM" id="MobiDB-lite"/>
    </source>
</evidence>
<dbReference type="EMBL" id="JAYKXP010000110">
    <property type="protein sequence ID" value="KAK7025954.1"/>
    <property type="molecule type" value="Genomic_DNA"/>
</dbReference>
<reference evidence="2 3" key="1">
    <citation type="submission" date="2024-01" db="EMBL/GenBank/DDBJ databases">
        <title>A draft genome for a cacao thread blight-causing isolate of Paramarasmius palmivorus.</title>
        <authorList>
            <person name="Baruah I.K."/>
            <person name="Bukari Y."/>
            <person name="Amoako-Attah I."/>
            <person name="Meinhardt L.W."/>
            <person name="Bailey B.A."/>
            <person name="Cohen S.P."/>
        </authorList>
    </citation>
    <scope>NUCLEOTIDE SEQUENCE [LARGE SCALE GENOMIC DNA]</scope>
    <source>
        <strain evidence="2 3">GH-12</strain>
    </source>
</reference>
<comment type="caution">
    <text evidence="2">The sequence shown here is derived from an EMBL/GenBank/DDBJ whole genome shotgun (WGS) entry which is preliminary data.</text>
</comment>
<accession>A0AAW0BIW5</accession>
<sequence length="892" mass="101801">MIRSTRTYSCNVCGKYSGCTIKGLRGHQALTACGDVVKARNAQADPNQFTSHRTQIEDLPPFPDPVEPTFAGAADDFHSAEGSRTSNKRRRVTVEEVEDEGDPPRLSRASFVSLDFTGAGSPVEGHAPNETSFERLQRERKEQGQDMWTPFKDREEWELARWLMLSGVSQGQVDTFSKLPIIQKRVKPTFRNKQTFFKLIDELPSVRGGWTCENLEVVGDIMKIDAKGNEVPMTETLELWMRNPVECIKELMQDTRFKEHLHYTPEKMYTSEQLDQRAVDEMWTGDWWWATQSASPQNVEQKLLPKGSTIAAVILASDETQLSTFSGDKKAWPVYLTLGNLPGSVRRKPSEQASILIGYIPVSKLECFSRSRRSLEGYRLFHDCMGKLLESLARAGNPLKGGVEMLCADGYVRAVYPLLAAYIADYPEQCLVAGCKENRCPKCLSHSDRLGDPLHSVLRDPGQTMAALKASANGNDESVDQWGIRKITPFWAHLPLCNIFHCFTPDILHQLHKGVFKDHLVKWSTDSLPHEKQSQRRNEIDVRFQSMPRHVKLRHFRRGISLVSQWTGNEYKNMEKVFLGVLSGAAPVEVVSCVRAVLDFIYYSQFQLHTDDTLSKMEDSLRRFHETKEAAFVDTNIREDFNIPKIHSMNHYVPMIRSHGVAIGFNSEWSERLHIDFAKEAYRASSKKDYTKQMAKWLDRREAIHNFERFLSWALDEEISDIGGEDSEEDETVDMEEQFKETADAVEENCSTLPSTMTRVDARGIALHPRESFCSFAKRPPLHLSIDTLESQYGCDRFVYCLEAFLVERNMRAQDYWNTKPGFYEVYKRLQIIPPHFPEAGNDSKYETIRATPSFQRNKGYVPSHFDTVLARKSLHDVTGLKGAFDLVDNGL</sequence>
<dbReference type="Proteomes" id="UP001383192">
    <property type="component" value="Unassembled WGS sequence"/>
</dbReference>
<keyword evidence="3" id="KW-1185">Reference proteome</keyword>
<organism evidence="2 3">
    <name type="scientific">Paramarasmius palmivorus</name>
    <dbReference type="NCBI Taxonomy" id="297713"/>
    <lineage>
        <taxon>Eukaryota</taxon>
        <taxon>Fungi</taxon>
        <taxon>Dikarya</taxon>
        <taxon>Basidiomycota</taxon>
        <taxon>Agaricomycotina</taxon>
        <taxon>Agaricomycetes</taxon>
        <taxon>Agaricomycetidae</taxon>
        <taxon>Agaricales</taxon>
        <taxon>Marasmiineae</taxon>
        <taxon>Marasmiaceae</taxon>
        <taxon>Paramarasmius</taxon>
    </lineage>
</organism>
<dbReference type="InterPro" id="IPR041078">
    <property type="entry name" value="Plavaka"/>
</dbReference>
<dbReference type="AlphaFoldDB" id="A0AAW0BIW5"/>
<evidence type="ECO:0000313" key="2">
    <source>
        <dbReference type="EMBL" id="KAK7025954.1"/>
    </source>
</evidence>
<protein>
    <submittedName>
        <fullName evidence="2">Uncharacterized protein</fullName>
    </submittedName>
</protein>
<evidence type="ECO:0000313" key="3">
    <source>
        <dbReference type="Proteomes" id="UP001383192"/>
    </source>
</evidence>
<proteinExistence type="predicted"/>
<name>A0AAW0BIW5_9AGAR</name>
<gene>
    <name evidence="2" type="ORF">VNI00_015869</name>
</gene>
<feature type="region of interest" description="Disordered" evidence="1">
    <location>
        <begin position="72"/>
        <end position="104"/>
    </location>
</feature>
<dbReference type="Pfam" id="PF18759">
    <property type="entry name" value="Plavaka"/>
    <property type="match status" value="1"/>
</dbReference>